<dbReference type="HOGENOM" id="CLU_1761617_0_0_1"/>
<organism evidence="1">
    <name type="scientific">Oryza glumipatula</name>
    <dbReference type="NCBI Taxonomy" id="40148"/>
    <lineage>
        <taxon>Eukaryota</taxon>
        <taxon>Viridiplantae</taxon>
        <taxon>Streptophyta</taxon>
        <taxon>Embryophyta</taxon>
        <taxon>Tracheophyta</taxon>
        <taxon>Spermatophyta</taxon>
        <taxon>Magnoliopsida</taxon>
        <taxon>Liliopsida</taxon>
        <taxon>Poales</taxon>
        <taxon>Poaceae</taxon>
        <taxon>BOP clade</taxon>
        <taxon>Oryzoideae</taxon>
        <taxon>Oryzeae</taxon>
        <taxon>Oryzinae</taxon>
        <taxon>Oryza</taxon>
    </lineage>
</organism>
<reference evidence="1" key="2">
    <citation type="submission" date="2018-05" db="EMBL/GenBank/DDBJ databases">
        <title>OgluRS3 (Oryza glumaepatula Reference Sequence Version 3).</title>
        <authorList>
            <person name="Zhang J."/>
            <person name="Kudrna D."/>
            <person name="Lee S."/>
            <person name="Talag J."/>
            <person name="Welchert J."/>
            <person name="Wing R.A."/>
        </authorList>
    </citation>
    <scope>NUCLEOTIDE SEQUENCE [LARGE SCALE GENOMIC DNA]</scope>
</reference>
<dbReference type="AlphaFoldDB" id="A0A0D9ZYL3"/>
<dbReference type="eggNOG" id="ENOG502R87Y">
    <property type="taxonomic scope" value="Eukaryota"/>
</dbReference>
<proteinExistence type="predicted"/>
<dbReference type="Proteomes" id="UP000026961">
    <property type="component" value="Chromosome 5"/>
</dbReference>
<evidence type="ECO:0000313" key="1">
    <source>
        <dbReference type="EnsemblPlants" id="OGLUM05G15760.1"/>
    </source>
</evidence>
<dbReference type="Gramene" id="OGLUM05G15760.1">
    <property type="protein sequence ID" value="OGLUM05G15760.1"/>
    <property type="gene ID" value="OGLUM05G15760"/>
</dbReference>
<name>A0A0D9ZYL3_9ORYZ</name>
<evidence type="ECO:0000313" key="2">
    <source>
        <dbReference type="Proteomes" id="UP000026961"/>
    </source>
</evidence>
<accession>A0A0D9ZYL3</accession>
<reference evidence="1" key="1">
    <citation type="submission" date="2015-04" db="UniProtKB">
        <authorList>
            <consortium name="EnsemblPlants"/>
        </authorList>
    </citation>
    <scope>IDENTIFICATION</scope>
</reference>
<dbReference type="EnsemblPlants" id="OGLUM05G15760.1">
    <property type="protein sequence ID" value="OGLUM05G15760.1"/>
    <property type="gene ID" value="OGLUM05G15760"/>
</dbReference>
<sequence length="148" mass="16259">MSYLLRAWVALRPSPVKNLVGLTIIARPHVYPGPGALRVKFLGNLTVLLVVPARPTLIWKEEAAFDASWLNVFITPALQQLAICMLYGVPGSRSTTVGSFLQQWGVPPLNFEQSPCSVVCAPTIDQMTSFFAHVHPSCHPGAWMCRNC</sequence>
<protein>
    <submittedName>
        <fullName evidence="1">Uncharacterized protein</fullName>
    </submittedName>
</protein>
<keyword evidence="2" id="KW-1185">Reference proteome</keyword>